<dbReference type="SMART" id="SM00342">
    <property type="entry name" value="HTH_ARAC"/>
    <property type="match status" value="1"/>
</dbReference>
<dbReference type="EMBL" id="JALPRK010000014">
    <property type="protein sequence ID" value="MCK8488533.1"/>
    <property type="molecule type" value="Genomic_DNA"/>
</dbReference>
<keyword evidence="3" id="KW-0804">Transcription</keyword>
<dbReference type="Proteomes" id="UP001139534">
    <property type="component" value="Unassembled WGS sequence"/>
</dbReference>
<accession>A0A9X1Y102</accession>
<evidence type="ECO:0000256" key="2">
    <source>
        <dbReference type="ARBA" id="ARBA00023125"/>
    </source>
</evidence>
<protein>
    <submittedName>
        <fullName evidence="5">AraC family transcriptional regulator</fullName>
    </submittedName>
</protein>
<reference evidence="5" key="1">
    <citation type="submission" date="2022-04" db="EMBL/GenBank/DDBJ databases">
        <authorList>
            <person name="Seo M.-J."/>
        </authorList>
    </citation>
    <scope>NUCLEOTIDE SEQUENCE</scope>
    <source>
        <strain evidence="5">MBLB2552</strain>
    </source>
</reference>
<dbReference type="PROSITE" id="PS01124">
    <property type="entry name" value="HTH_ARAC_FAMILY_2"/>
    <property type="match status" value="1"/>
</dbReference>
<dbReference type="InterPro" id="IPR009057">
    <property type="entry name" value="Homeodomain-like_sf"/>
</dbReference>
<proteinExistence type="predicted"/>
<dbReference type="RefSeq" id="WP_248552609.1">
    <property type="nucleotide sequence ID" value="NZ_JALPRK010000014.1"/>
</dbReference>
<evidence type="ECO:0000259" key="4">
    <source>
        <dbReference type="PROSITE" id="PS01124"/>
    </source>
</evidence>
<comment type="caution">
    <text evidence="5">The sequence shown here is derived from an EMBL/GenBank/DDBJ whole genome shotgun (WGS) entry which is preliminary data.</text>
</comment>
<feature type="domain" description="HTH araC/xylS-type" evidence="4">
    <location>
        <begin position="192"/>
        <end position="290"/>
    </location>
</feature>
<dbReference type="AlphaFoldDB" id="A0A9X1Y102"/>
<organism evidence="5 6">
    <name type="scientific">Paenibacillus mellifer</name>
    <dbReference type="NCBI Taxonomy" id="2937794"/>
    <lineage>
        <taxon>Bacteria</taxon>
        <taxon>Bacillati</taxon>
        <taxon>Bacillota</taxon>
        <taxon>Bacilli</taxon>
        <taxon>Bacillales</taxon>
        <taxon>Paenibacillaceae</taxon>
        <taxon>Paenibacillus</taxon>
    </lineage>
</organism>
<sequence>MSKPTELVQLTAPPLPYFLECGHTVYQPGDEHPNRRNIGIFDWIVVESGTLFIGEAVQAWSLGAGQSLLLLPDRHHYAVKPCEEPTSFYWLHFHTVCAWQQLPAEEADHRYPDADEHYGRFLASPYSLQLPKAWDLPSPDQTFRLFRQLLDSLGERQSRAFWIRQQRFEELLHAMDLRQLESHASPVVVVAEKAEAYIKNNYRSELNSGQMAGALHYHYNYITRCMKQVYGMTPNDYLLHYRLEQAKLLLLKTEWPIADIAVYIGFNSTPYFSNRFALKNGCSPRAFRKQYIVTE</sequence>
<dbReference type="SUPFAM" id="SSF51215">
    <property type="entry name" value="Regulatory protein AraC"/>
    <property type="match status" value="1"/>
</dbReference>
<dbReference type="GO" id="GO:0003700">
    <property type="term" value="F:DNA-binding transcription factor activity"/>
    <property type="evidence" value="ECO:0007669"/>
    <property type="project" value="InterPro"/>
</dbReference>
<keyword evidence="2" id="KW-0238">DNA-binding</keyword>
<dbReference type="PANTHER" id="PTHR43280:SF2">
    <property type="entry name" value="HTH-TYPE TRANSCRIPTIONAL REGULATOR EXSA"/>
    <property type="match status" value="1"/>
</dbReference>
<evidence type="ECO:0000313" key="5">
    <source>
        <dbReference type="EMBL" id="MCK8488533.1"/>
    </source>
</evidence>
<keyword evidence="1" id="KW-0805">Transcription regulation</keyword>
<keyword evidence="6" id="KW-1185">Reference proteome</keyword>
<evidence type="ECO:0000313" key="6">
    <source>
        <dbReference type="Proteomes" id="UP001139534"/>
    </source>
</evidence>
<dbReference type="PANTHER" id="PTHR43280">
    <property type="entry name" value="ARAC-FAMILY TRANSCRIPTIONAL REGULATOR"/>
    <property type="match status" value="1"/>
</dbReference>
<dbReference type="Gene3D" id="1.10.10.60">
    <property type="entry name" value="Homeodomain-like"/>
    <property type="match status" value="2"/>
</dbReference>
<dbReference type="SUPFAM" id="SSF46689">
    <property type="entry name" value="Homeodomain-like"/>
    <property type="match status" value="2"/>
</dbReference>
<evidence type="ECO:0000256" key="3">
    <source>
        <dbReference type="ARBA" id="ARBA00023163"/>
    </source>
</evidence>
<name>A0A9X1Y102_9BACL</name>
<gene>
    <name evidence="5" type="ORF">M0651_15265</name>
</gene>
<dbReference type="InterPro" id="IPR018062">
    <property type="entry name" value="HTH_AraC-typ_CS"/>
</dbReference>
<dbReference type="GO" id="GO:0043565">
    <property type="term" value="F:sequence-specific DNA binding"/>
    <property type="evidence" value="ECO:0007669"/>
    <property type="project" value="InterPro"/>
</dbReference>
<dbReference type="InterPro" id="IPR018060">
    <property type="entry name" value="HTH_AraC"/>
</dbReference>
<evidence type="ECO:0000256" key="1">
    <source>
        <dbReference type="ARBA" id="ARBA00023015"/>
    </source>
</evidence>
<dbReference type="PROSITE" id="PS00041">
    <property type="entry name" value="HTH_ARAC_FAMILY_1"/>
    <property type="match status" value="1"/>
</dbReference>
<dbReference type="InterPro" id="IPR037923">
    <property type="entry name" value="HTH-like"/>
</dbReference>
<dbReference type="Pfam" id="PF12833">
    <property type="entry name" value="HTH_18"/>
    <property type="match status" value="1"/>
</dbReference>